<evidence type="ECO:0000313" key="4">
    <source>
        <dbReference type="EMBL" id="SEI49198.1"/>
    </source>
</evidence>
<keyword evidence="1" id="KW-0732">Signal</keyword>
<accession>A0A1H6QZI9</accession>
<keyword evidence="2" id="KW-0472">Membrane</keyword>
<dbReference type="GO" id="GO:0015159">
    <property type="term" value="F:polysaccharide transmembrane transporter activity"/>
    <property type="evidence" value="ECO:0007669"/>
    <property type="project" value="InterPro"/>
</dbReference>
<evidence type="ECO:0000256" key="1">
    <source>
        <dbReference type="ARBA" id="ARBA00022729"/>
    </source>
</evidence>
<keyword evidence="5" id="KW-1185">Reference proteome</keyword>
<dbReference type="InterPro" id="IPR049712">
    <property type="entry name" value="Poly_export"/>
</dbReference>
<evidence type="ECO:0000259" key="3">
    <source>
        <dbReference type="Pfam" id="PF02563"/>
    </source>
</evidence>
<gene>
    <name evidence="4" type="ORF">SAMN05660918_0906</name>
</gene>
<feature type="transmembrane region" description="Helical" evidence="2">
    <location>
        <begin position="241"/>
        <end position="262"/>
    </location>
</feature>
<organism evidence="4 5">
    <name type="scientific">Flavobacterium terrigena</name>
    <dbReference type="NCBI Taxonomy" id="402734"/>
    <lineage>
        <taxon>Bacteria</taxon>
        <taxon>Pseudomonadati</taxon>
        <taxon>Bacteroidota</taxon>
        <taxon>Flavobacteriia</taxon>
        <taxon>Flavobacteriales</taxon>
        <taxon>Flavobacteriaceae</taxon>
        <taxon>Flavobacterium</taxon>
    </lineage>
</organism>
<evidence type="ECO:0000256" key="2">
    <source>
        <dbReference type="SAM" id="Phobius"/>
    </source>
</evidence>
<sequence>MKFFIKTIKIIFIFQLLTSCVPFKDTLYLEKNKDKVADIEINADAYKPYRLQVDDILSVEIKSNNHKDVEVFSKTGDKNSGVVNQDQLYFDGYQIDGFGNIRIPVIGLVNVQGQTVEEVGKLLEKKLLEEYFTPASNLFVNVKLAGIRYTINGEIGSTGTRTVFQDKLNILEAIANSGDIPITGNKKEVVVMRKIPTGYQSETLDLTDANVINSPYFYLKPNDYIYVKPLKQKSTGLGLNGLQTLTTVISLFGIITTTYLLVKSL</sequence>
<dbReference type="PROSITE" id="PS51257">
    <property type="entry name" value="PROKAR_LIPOPROTEIN"/>
    <property type="match status" value="1"/>
</dbReference>
<dbReference type="PANTHER" id="PTHR33619">
    <property type="entry name" value="POLYSACCHARIDE EXPORT PROTEIN GFCE-RELATED"/>
    <property type="match status" value="1"/>
</dbReference>
<reference evidence="5" key="1">
    <citation type="submission" date="2016-10" db="EMBL/GenBank/DDBJ databases">
        <authorList>
            <person name="Varghese N."/>
            <person name="Submissions S."/>
        </authorList>
    </citation>
    <scope>NUCLEOTIDE SEQUENCE [LARGE SCALE GENOMIC DNA]</scope>
    <source>
        <strain evidence="5">DSM 17934</strain>
    </source>
</reference>
<evidence type="ECO:0000313" key="5">
    <source>
        <dbReference type="Proteomes" id="UP000199702"/>
    </source>
</evidence>
<dbReference type="Gene3D" id="3.30.1950.10">
    <property type="entry name" value="wza like domain"/>
    <property type="match status" value="1"/>
</dbReference>
<protein>
    <submittedName>
        <fullName evidence="4">Polysaccharide export outer membrane protein</fullName>
    </submittedName>
</protein>
<feature type="domain" description="Polysaccharide export protein N-terminal" evidence="3">
    <location>
        <begin position="46"/>
        <end position="140"/>
    </location>
</feature>
<dbReference type="Pfam" id="PF02563">
    <property type="entry name" value="Poly_export"/>
    <property type="match status" value="1"/>
</dbReference>
<dbReference type="PANTHER" id="PTHR33619:SF3">
    <property type="entry name" value="POLYSACCHARIDE EXPORT PROTEIN GFCE-RELATED"/>
    <property type="match status" value="1"/>
</dbReference>
<dbReference type="OrthoDB" id="1445882at2"/>
<keyword evidence="2" id="KW-1133">Transmembrane helix</keyword>
<dbReference type="AlphaFoldDB" id="A0A1H6QZI9"/>
<dbReference type="InterPro" id="IPR003715">
    <property type="entry name" value="Poly_export_N"/>
</dbReference>
<proteinExistence type="predicted"/>
<dbReference type="STRING" id="402734.SAMN05660918_0906"/>
<name>A0A1H6QZI9_9FLAO</name>
<dbReference type="Gene3D" id="3.10.560.10">
    <property type="entry name" value="Outer membrane lipoprotein wza domain like"/>
    <property type="match status" value="1"/>
</dbReference>
<keyword evidence="2" id="KW-0812">Transmembrane</keyword>
<dbReference type="RefSeq" id="WP_091308640.1">
    <property type="nucleotide sequence ID" value="NZ_CBCSJU010000001.1"/>
</dbReference>
<dbReference type="Proteomes" id="UP000199702">
    <property type="component" value="Unassembled WGS sequence"/>
</dbReference>
<dbReference type="EMBL" id="FNYA01000001">
    <property type="protein sequence ID" value="SEI49198.1"/>
    <property type="molecule type" value="Genomic_DNA"/>
</dbReference>